<evidence type="ECO:0000256" key="1">
    <source>
        <dbReference type="SAM" id="Phobius"/>
    </source>
</evidence>
<comment type="caution">
    <text evidence="2">The sequence shown here is derived from an EMBL/GenBank/DDBJ whole genome shotgun (WGS) entry which is preliminary data.</text>
</comment>
<feature type="transmembrane region" description="Helical" evidence="1">
    <location>
        <begin position="57"/>
        <end position="77"/>
    </location>
</feature>
<protein>
    <recommendedName>
        <fullName evidence="4">DUF304 domain-containing protein</fullName>
    </recommendedName>
</protein>
<accession>A0A0G0GUT3</accession>
<feature type="transmembrane region" description="Helical" evidence="1">
    <location>
        <begin position="89"/>
        <end position="114"/>
    </location>
</feature>
<dbReference type="Proteomes" id="UP000034852">
    <property type="component" value="Unassembled WGS sequence"/>
</dbReference>
<reference evidence="2 3" key="1">
    <citation type="journal article" date="2015" name="Nature">
        <title>rRNA introns, odd ribosomes, and small enigmatic genomes across a large radiation of phyla.</title>
        <authorList>
            <person name="Brown C.T."/>
            <person name="Hug L.A."/>
            <person name="Thomas B.C."/>
            <person name="Sharon I."/>
            <person name="Castelle C.J."/>
            <person name="Singh A."/>
            <person name="Wilkins M.J."/>
            <person name="Williams K.H."/>
            <person name="Banfield J.F."/>
        </authorList>
    </citation>
    <scope>NUCLEOTIDE SEQUENCE [LARGE SCALE GENOMIC DNA]</scope>
</reference>
<evidence type="ECO:0000313" key="3">
    <source>
        <dbReference type="Proteomes" id="UP000034852"/>
    </source>
</evidence>
<evidence type="ECO:0000313" key="2">
    <source>
        <dbReference type="EMBL" id="KKQ34763.1"/>
    </source>
</evidence>
<organism evidence="2 3">
    <name type="scientific">candidate division WS6 bacterium GW2011_GWA2_37_6</name>
    <dbReference type="NCBI Taxonomy" id="1619087"/>
    <lineage>
        <taxon>Bacteria</taxon>
        <taxon>Candidatus Dojkabacteria</taxon>
    </lineage>
</organism>
<dbReference type="EMBL" id="LBTH01000048">
    <property type="protein sequence ID" value="KKQ34763.1"/>
    <property type="molecule type" value="Genomic_DNA"/>
</dbReference>
<gene>
    <name evidence="2" type="ORF">US52_C0048G0006</name>
</gene>
<dbReference type="AlphaFoldDB" id="A0A0G0GUT3"/>
<proteinExistence type="predicted"/>
<keyword evidence="1" id="KW-0472">Membrane</keyword>
<evidence type="ECO:0008006" key="4">
    <source>
        <dbReference type="Google" id="ProtNLM"/>
    </source>
</evidence>
<keyword evidence="1" id="KW-0812">Transmembrane</keyword>
<sequence>MESAKRRSLIARVLPRREKRAFGAIEIYPKRLRFLTQNPGEVVYILARAHVIVNLGWAFRLAFLSVVPLVGLYFMDYLQLGIGFVTDELIALIILVYYLMLAGSFIMNLMSWYYDIYLVTSERIIHYDFNPLTSYHVAEAEIENIQDVTQSTIGFLPNIFGYGDITVRTASSKNKFYFKAVPHPVWFRDVIADLSRLIRAKEP</sequence>
<dbReference type="PANTHER" id="PTHR37938">
    <property type="entry name" value="BLL0215 PROTEIN"/>
    <property type="match status" value="1"/>
</dbReference>
<dbReference type="PANTHER" id="PTHR37938:SF1">
    <property type="entry name" value="BLL0215 PROTEIN"/>
    <property type="match status" value="1"/>
</dbReference>
<keyword evidence="1" id="KW-1133">Transmembrane helix</keyword>
<name>A0A0G0GUT3_9BACT</name>